<dbReference type="KEGG" id="sku:Sulku_1433"/>
<dbReference type="Gene3D" id="1.10.530.10">
    <property type="match status" value="1"/>
</dbReference>
<dbReference type="InterPro" id="IPR036779">
    <property type="entry name" value="LysM_dom_sf"/>
</dbReference>
<dbReference type="InterPro" id="IPR008258">
    <property type="entry name" value="Transglycosylase_SLT_dom_1"/>
</dbReference>
<name>E4TZ80_SULKY</name>
<comment type="similarity">
    <text evidence="1">Belongs to the transglycosylase Slt family.</text>
</comment>
<dbReference type="Pfam" id="PF01476">
    <property type="entry name" value="LysM"/>
    <property type="match status" value="2"/>
</dbReference>
<dbReference type="RefSeq" id="WP_013460292.1">
    <property type="nucleotide sequence ID" value="NC_014762.1"/>
</dbReference>
<evidence type="ECO:0000259" key="2">
    <source>
        <dbReference type="PROSITE" id="PS51782"/>
    </source>
</evidence>
<dbReference type="HOGENOM" id="CLU_009520_1_0_7"/>
<proteinExistence type="inferred from homology"/>
<dbReference type="eggNOG" id="COG0741">
    <property type="taxonomic scope" value="Bacteria"/>
</dbReference>
<evidence type="ECO:0000313" key="3">
    <source>
        <dbReference type="EMBL" id="ADR34095.1"/>
    </source>
</evidence>
<dbReference type="SUPFAM" id="SSF54106">
    <property type="entry name" value="LysM domain"/>
    <property type="match status" value="1"/>
</dbReference>
<dbReference type="PANTHER" id="PTHR37423">
    <property type="entry name" value="SOLUBLE LYTIC MUREIN TRANSGLYCOSYLASE-RELATED"/>
    <property type="match status" value="1"/>
</dbReference>
<dbReference type="eggNOG" id="COG1388">
    <property type="taxonomic scope" value="Bacteria"/>
</dbReference>
<dbReference type="Pfam" id="PF01464">
    <property type="entry name" value="SLT"/>
    <property type="match status" value="1"/>
</dbReference>
<dbReference type="PANTHER" id="PTHR37423:SF2">
    <property type="entry name" value="MEMBRANE-BOUND LYTIC MUREIN TRANSGLYCOSYLASE C"/>
    <property type="match status" value="1"/>
</dbReference>
<organism evidence="3 4">
    <name type="scientific">Sulfuricurvum kujiense (strain ATCC BAA-921 / DSM 16994 / JCM 11577 / YK-1)</name>
    <dbReference type="NCBI Taxonomy" id="709032"/>
    <lineage>
        <taxon>Bacteria</taxon>
        <taxon>Pseudomonadati</taxon>
        <taxon>Campylobacterota</taxon>
        <taxon>Epsilonproteobacteria</taxon>
        <taxon>Campylobacterales</taxon>
        <taxon>Sulfurimonadaceae</taxon>
        <taxon>Sulfuricurvum</taxon>
    </lineage>
</organism>
<dbReference type="STRING" id="709032.Sulku_1433"/>
<dbReference type="SUPFAM" id="SSF53955">
    <property type="entry name" value="Lysozyme-like"/>
    <property type="match status" value="1"/>
</dbReference>
<dbReference type="CAZy" id="GH23">
    <property type="family name" value="Glycoside Hydrolase Family 23"/>
</dbReference>
<evidence type="ECO:0000256" key="1">
    <source>
        <dbReference type="ARBA" id="ARBA00007734"/>
    </source>
</evidence>
<dbReference type="CDD" id="cd00118">
    <property type="entry name" value="LysM"/>
    <property type="match status" value="1"/>
</dbReference>
<feature type="domain" description="LysM" evidence="2">
    <location>
        <begin position="361"/>
        <end position="404"/>
    </location>
</feature>
<dbReference type="Proteomes" id="UP000008721">
    <property type="component" value="Chromosome"/>
</dbReference>
<dbReference type="OrthoDB" id="9815002at2"/>
<dbReference type="AlphaFoldDB" id="E4TZ80"/>
<dbReference type="InterPro" id="IPR023346">
    <property type="entry name" value="Lysozyme-like_dom_sf"/>
</dbReference>
<sequence length="406" mass="45838">MKHLLASILVIPLWLLGSGFDPTDPKKIEVLSHFDIPASYLKDPYLHDMYDQKKRECTLQGFADTSENSDVFIPMLSSLIAQSDLPSEFLFVVLVESQLEGSATSSRGAAGLWQFMEGTGKLQGLQIDQFVDERRDHIKSTRAAIAYLSGLKKQFGKWYLALIAYNCGDGRLSRAIAKAGTSDIRVLTDPKRAYLPPESRKYIRKVIALSLLATDDVFISKMQYDTFANTQQESPIATVYLPEGENLDRIAAVLEMPKKKLVVLNTHLKKGITPPNEQSYPVYIPQNKLDEFRKKYRTKELKGYFVLDPAKSGETLEQLSKRYNVPKTAIMMENMIGTDDGRNLNRRVKIPINKPFLTNPRLHKAKSGETLASVAKLYNIKLEQLKLKNPFITSILYEGEEVKIGD</sequence>
<dbReference type="EMBL" id="CP002355">
    <property type="protein sequence ID" value="ADR34095.1"/>
    <property type="molecule type" value="Genomic_DNA"/>
</dbReference>
<dbReference type="PROSITE" id="PS51782">
    <property type="entry name" value="LYSM"/>
    <property type="match status" value="1"/>
</dbReference>
<evidence type="ECO:0000313" key="4">
    <source>
        <dbReference type="Proteomes" id="UP000008721"/>
    </source>
</evidence>
<keyword evidence="4" id="KW-1185">Reference proteome</keyword>
<dbReference type="Gene3D" id="3.10.350.10">
    <property type="entry name" value="LysM domain"/>
    <property type="match status" value="1"/>
</dbReference>
<dbReference type="InterPro" id="IPR018392">
    <property type="entry name" value="LysM"/>
</dbReference>
<accession>E4TZ80</accession>
<gene>
    <name evidence="3" type="ordered locus">Sulku_1433</name>
</gene>
<dbReference type="CDD" id="cd16894">
    <property type="entry name" value="MltD-like"/>
    <property type="match status" value="1"/>
</dbReference>
<reference evidence="3 4" key="1">
    <citation type="journal article" date="2012" name="Stand. Genomic Sci.">
        <title>Complete genome sequence of the sulfur compounds oxidizing chemolithoautotroph Sulfuricurvum kujiense type strain (YK-1(T)).</title>
        <authorList>
            <person name="Han C."/>
            <person name="Kotsyurbenko O."/>
            <person name="Chertkov O."/>
            <person name="Held B."/>
            <person name="Lapidus A."/>
            <person name="Nolan M."/>
            <person name="Lucas S."/>
            <person name="Hammon N."/>
            <person name="Deshpande S."/>
            <person name="Cheng J.F."/>
            <person name="Tapia R."/>
            <person name="Goodwin L.A."/>
            <person name="Pitluck S."/>
            <person name="Liolios K."/>
            <person name="Pagani I."/>
            <person name="Ivanova N."/>
            <person name="Mavromatis K."/>
            <person name="Mikhailova N."/>
            <person name="Pati A."/>
            <person name="Chen A."/>
            <person name="Palaniappan K."/>
            <person name="Land M."/>
            <person name="Hauser L."/>
            <person name="Chang Y.J."/>
            <person name="Jeffries C.D."/>
            <person name="Brambilla E.M."/>
            <person name="Rohde M."/>
            <person name="Spring S."/>
            <person name="Sikorski J."/>
            <person name="Goker M."/>
            <person name="Woyke T."/>
            <person name="Bristow J."/>
            <person name="Eisen J.A."/>
            <person name="Markowitz V."/>
            <person name="Hugenholtz P."/>
            <person name="Kyrpides N.C."/>
            <person name="Klenk H.P."/>
            <person name="Detter J.C."/>
        </authorList>
    </citation>
    <scope>NUCLEOTIDE SEQUENCE [LARGE SCALE GENOMIC DNA]</scope>
    <source>
        <strain evidence="4">ATCC BAA-921 / DSM 16994 / JCM 11577 / YK-1</strain>
    </source>
</reference>
<protein>
    <submittedName>
        <fullName evidence="3">Lytic transglycosylase catalytic</fullName>
    </submittedName>
</protein>